<proteinExistence type="predicted"/>
<reference evidence="2" key="1">
    <citation type="journal article" date="2017" name="Genome Announc.">
        <title>Complete Genome Sequence of Vibrio sp. Strain 2521-89, a Close Relative of Vibrio cholerae Isolated from Lake Water in New Mexico, USA.</title>
        <authorList>
            <person name="Liang K."/>
            <person name="Orata F.D."/>
            <person name="Winkjer N.S."/>
            <person name="Rowe L.A."/>
            <person name="Tarr C.L."/>
            <person name="Boucher Y."/>
        </authorList>
    </citation>
    <scope>NUCLEOTIDE SEQUENCE [LARGE SCALE GENOMIC DNA]</scope>
    <source>
        <strain evidence="2">2521-89</strain>
    </source>
</reference>
<dbReference type="AlphaFoldDB" id="A0AAU8WXK7"/>
<dbReference type="SUPFAM" id="SSF53756">
    <property type="entry name" value="UDP-Glycosyltransferase/glycogen phosphorylase"/>
    <property type="match status" value="1"/>
</dbReference>
<protein>
    <submittedName>
        <fullName evidence="1">Uncharacterized protein</fullName>
    </submittedName>
</protein>
<evidence type="ECO:0000313" key="2">
    <source>
        <dbReference type="Proteomes" id="UP000198371"/>
    </source>
</evidence>
<sequence length="195" mass="22872">MHVFVSATSIVSGGALNILKQFITNCKSSINFVIAINSKLNLELEYINKENVSFIRVVENSRLDRVKWDFWMARKEISKLKHKISLVISLQNTTLNVRGVRQIVYLHQGLFLHKRSWNPFLSRERKYAFYKYIYPIFVFAFSKSTTRFVVQTEWMKNALIDNFRISKSNVFNIKPNITPWSRDNSIVEGGQKIMN</sequence>
<accession>A0AAU8WXK7</accession>
<keyword evidence="2" id="KW-1185">Reference proteome</keyword>
<dbReference type="RefSeq" id="WP_089072116.1">
    <property type="nucleotide sequence ID" value="NZ_CP022353.1"/>
</dbReference>
<organism evidence="1 2">
    <name type="scientific">Vibrio tarriae</name>
    <dbReference type="NCBI Taxonomy" id="2014742"/>
    <lineage>
        <taxon>Bacteria</taxon>
        <taxon>Pseudomonadati</taxon>
        <taxon>Pseudomonadota</taxon>
        <taxon>Gammaproteobacteria</taxon>
        <taxon>Vibrionales</taxon>
        <taxon>Vibrionaceae</taxon>
        <taxon>Vibrio</taxon>
    </lineage>
</organism>
<evidence type="ECO:0000313" key="1">
    <source>
        <dbReference type="EMBL" id="ASK56496.1"/>
    </source>
</evidence>
<dbReference type="EMBL" id="CP022353">
    <property type="protein sequence ID" value="ASK56496.1"/>
    <property type="molecule type" value="Genomic_DNA"/>
</dbReference>
<reference evidence="1 2" key="2">
    <citation type="submission" date="2017-06" db="EMBL/GenBank/DDBJ databases">
        <title>Complete genome sequence of Vibrio sp. 2521-89, a close relative of Vibrio cholerae isolated from lake water in New Mexico, USA.</title>
        <authorList>
            <person name="Liang K."/>
            <person name="Orata F.D."/>
            <person name="Winkjer N.S."/>
            <person name="Tarr C.L."/>
            <person name="Boucher Y."/>
        </authorList>
    </citation>
    <scope>NUCLEOTIDE SEQUENCE [LARGE SCALE GENOMIC DNA]</scope>
    <source>
        <strain evidence="1 2">2521-89</strain>
    </source>
</reference>
<dbReference type="KEGG" id="vti:CEQ48_17750"/>
<gene>
    <name evidence="1" type="ORF">CEQ48_17750</name>
</gene>
<name>A0AAU8WXK7_9VIBR</name>
<dbReference type="Proteomes" id="UP000198371">
    <property type="component" value="Chromosome 1"/>
</dbReference>